<feature type="binding site" evidence="12">
    <location>
        <position position="496"/>
    </location>
    <ligand>
        <name>substrate</name>
    </ligand>
</feature>
<dbReference type="PANTHER" id="PTHR43522">
    <property type="entry name" value="TRANSKETOLASE"/>
    <property type="match status" value="1"/>
</dbReference>
<dbReference type="GO" id="GO:0000287">
    <property type="term" value="F:magnesium ion binding"/>
    <property type="evidence" value="ECO:0007669"/>
    <property type="project" value="UniProtKB-ARBA"/>
</dbReference>
<feature type="binding site" evidence="13">
    <location>
        <position position="75"/>
    </location>
    <ligand>
        <name>thiamine diphosphate</name>
        <dbReference type="ChEBI" id="CHEBI:58937"/>
    </ligand>
</feature>
<dbReference type="EMBL" id="FLUV01001600">
    <property type="protein sequence ID" value="SBW23534.1"/>
    <property type="molecule type" value="Genomic_DNA"/>
</dbReference>
<dbReference type="Pfam" id="PF22613">
    <property type="entry name" value="Transketolase_C_1"/>
    <property type="match status" value="1"/>
</dbReference>
<evidence type="ECO:0000259" key="16">
    <source>
        <dbReference type="SMART" id="SM00861"/>
    </source>
</evidence>
<feature type="binding site" evidence="12">
    <location>
        <position position="543"/>
    </location>
    <ligand>
        <name>substrate</name>
    </ligand>
</feature>
<evidence type="ECO:0000313" key="18">
    <source>
        <dbReference type="Proteomes" id="UP000199013"/>
    </source>
</evidence>
<dbReference type="PROSITE" id="PS00802">
    <property type="entry name" value="TRANSKETOLASE_2"/>
    <property type="match status" value="1"/>
</dbReference>
<feature type="binding site" evidence="12">
    <location>
        <position position="484"/>
    </location>
    <ligand>
        <name>substrate</name>
    </ligand>
</feature>
<dbReference type="AlphaFoldDB" id="A0A1C3P169"/>
<feature type="binding site" evidence="12">
    <location>
        <position position="379"/>
    </location>
    <ligand>
        <name>substrate</name>
    </ligand>
</feature>
<feature type="binding site" evidence="12">
    <location>
        <position position="35"/>
    </location>
    <ligand>
        <name>substrate</name>
    </ligand>
</feature>
<dbReference type="GO" id="GO:0005829">
    <property type="term" value="C:cytosol"/>
    <property type="evidence" value="ECO:0007669"/>
    <property type="project" value="TreeGrafter"/>
</dbReference>
<keyword evidence="18" id="KW-1185">Reference proteome</keyword>
<feature type="domain" description="Transketolase-like pyrimidine-binding" evidence="16">
    <location>
        <begin position="376"/>
        <end position="548"/>
    </location>
</feature>
<comment type="subunit">
    <text evidence="2">Homodimer.</text>
</comment>
<evidence type="ECO:0000256" key="2">
    <source>
        <dbReference type="ARBA" id="ARBA00011738"/>
    </source>
</evidence>
<feature type="binding site" evidence="12">
    <location>
        <position position="492"/>
    </location>
    <ligand>
        <name>substrate</name>
    </ligand>
</feature>
<dbReference type="PANTHER" id="PTHR43522:SF2">
    <property type="entry name" value="TRANSKETOLASE 1-RELATED"/>
    <property type="match status" value="1"/>
</dbReference>
<gene>
    <name evidence="17" type="primary">tkt</name>
    <name evidence="17" type="ORF">FDG2_3812</name>
</gene>
<organism evidence="17 18">
    <name type="scientific">Candidatus Protofrankia californiensis</name>
    <dbReference type="NCBI Taxonomy" id="1839754"/>
    <lineage>
        <taxon>Bacteria</taxon>
        <taxon>Bacillati</taxon>
        <taxon>Actinomycetota</taxon>
        <taxon>Actinomycetes</taxon>
        <taxon>Frankiales</taxon>
        <taxon>Frankiaceae</taxon>
        <taxon>Protofrankia</taxon>
    </lineage>
</organism>
<evidence type="ECO:0000256" key="12">
    <source>
        <dbReference type="PIRSR" id="PIRSR605478-2"/>
    </source>
</evidence>
<evidence type="ECO:0000256" key="8">
    <source>
        <dbReference type="ARBA" id="ARBA00023052"/>
    </source>
</evidence>
<dbReference type="Pfam" id="PF00456">
    <property type="entry name" value="Transketolase_N"/>
    <property type="match status" value="1"/>
</dbReference>
<feature type="binding site" evidence="14">
    <location>
        <position position="209"/>
    </location>
    <ligand>
        <name>Mg(2+)</name>
        <dbReference type="ChEBI" id="CHEBI:18420"/>
    </ligand>
</feature>
<feature type="binding site" evidence="13">
    <location>
        <position position="178"/>
    </location>
    <ligand>
        <name>thiamine diphosphate</name>
        <dbReference type="ChEBI" id="CHEBI:58937"/>
    </ligand>
</feature>
<evidence type="ECO:0000256" key="13">
    <source>
        <dbReference type="PIRSR" id="PIRSR605478-3"/>
    </source>
</evidence>
<proteinExistence type="inferred from homology"/>
<evidence type="ECO:0000256" key="1">
    <source>
        <dbReference type="ARBA" id="ARBA00007131"/>
    </source>
</evidence>
<dbReference type="InterPro" id="IPR055152">
    <property type="entry name" value="Transketolase-like_C_2"/>
</dbReference>
<dbReference type="InterPro" id="IPR005475">
    <property type="entry name" value="Transketolase-like_Pyr-bd"/>
</dbReference>
<evidence type="ECO:0000256" key="9">
    <source>
        <dbReference type="ARBA" id="ARBA00049473"/>
    </source>
</evidence>
<dbReference type="EC" id="2.2.1.1" evidence="3 10"/>
<feature type="site" description="Important for catalytic activity" evidence="15">
    <location>
        <position position="35"/>
    </location>
</feature>
<feature type="binding site" evidence="12">
    <location>
        <position position="283"/>
    </location>
    <ligand>
        <name>substrate</name>
    </ligand>
</feature>
<keyword evidence="5 17" id="KW-0808">Transferase</keyword>
<dbReference type="Pfam" id="PF02779">
    <property type="entry name" value="Transket_pyr"/>
    <property type="match status" value="1"/>
</dbReference>
<comment type="cofactor">
    <cofactor evidence="13">
        <name>thiamine diphosphate</name>
        <dbReference type="ChEBI" id="CHEBI:58937"/>
    </cofactor>
    <text evidence="13">Binds 1 thiamine pyrophosphate per subunit. During the reaction, the substrate forms a covalent intermediate with the cofactor.</text>
</comment>
<dbReference type="FunFam" id="3.40.50.970:FF:000004">
    <property type="entry name" value="Transketolase"/>
    <property type="match status" value="1"/>
</dbReference>
<dbReference type="Gene3D" id="3.40.50.970">
    <property type="match status" value="2"/>
</dbReference>
<evidence type="ECO:0000313" key="17">
    <source>
        <dbReference type="EMBL" id="SBW23534.1"/>
    </source>
</evidence>
<evidence type="ECO:0000256" key="7">
    <source>
        <dbReference type="ARBA" id="ARBA00022842"/>
    </source>
</evidence>
<feature type="binding site" evidence="12">
    <location>
        <position position="406"/>
    </location>
    <ligand>
        <name>substrate</name>
    </ligand>
</feature>
<evidence type="ECO:0000256" key="6">
    <source>
        <dbReference type="ARBA" id="ARBA00022723"/>
    </source>
</evidence>
<dbReference type="GO" id="GO:0004802">
    <property type="term" value="F:transketolase activity"/>
    <property type="evidence" value="ECO:0007669"/>
    <property type="project" value="UniProtKB-UniRule"/>
</dbReference>
<dbReference type="CDD" id="cd07033">
    <property type="entry name" value="TPP_PYR_DXS_TK_like"/>
    <property type="match status" value="1"/>
</dbReference>
<dbReference type="InterPro" id="IPR029061">
    <property type="entry name" value="THDP-binding"/>
</dbReference>
<evidence type="ECO:0000256" key="11">
    <source>
        <dbReference type="PIRSR" id="PIRSR605478-1"/>
    </source>
</evidence>
<accession>A0A1C3P169</accession>
<feature type="site" description="Important for catalytic activity" evidence="15">
    <location>
        <position position="283"/>
    </location>
</feature>
<dbReference type="Proteomes" id="UP000199013">
    <property type="component" value="Unassembled WGS sequence"/>
</dbReference>
<dbReference type="InterPro" id="IPR020826">
    <property type="entry name" value="Transketolase_BS"/>
</dbReference>
<dbReference type="NCBIfam" id="TIGR00232">
    <property type="entry name" value="tktlase_bact"/>
    <property type="match status" value="1"/>
</dbReference>
<feature type="binding site" evidence="13">
    <location>
        <position position="460"/>
    </location>
    <ligand>
        <name>thiamine diphosphate</name>
        <dbReference type="ChEBI" id="CHEBI:58937"/>
    </ligand>
</feature>
<dbReference type="Gene3D" id="3.40.50.920">
    <property type="match status" value="1"/>
</dbReference>
<comment type="similarity">
    <text evidence="1">Belongs to the transketolase family.</text>
</comment>
<dbReference type="SUPFAM" id="SSF52922">
    <property type="entry name" value="TK C-terminal domain-like"/>
    <property type="match status" value="1"/>
</dbReference>
<dbReference type="InterPro" id="IPR005478">
    <property type="entry name" value="Transketolase_bac-like"/>
</dbReference>
<name>A0A1C3P169_9ACTN</name>
<evidence type="ECO:0000256" key="5">
    <source>
        <dbReference type="ARBA" id="ARBA00022679"/>
    </source>
</evidence>
<evidence type="ECO:0000256" key="10">
    <source>
        <dbReference type="NCBIfam" id="TIGR00232"/>
    </source>
</evidence>
<feature type="binding site" evidence="14">
    <location>
        <position position="207"/>
    </location>
    <ligand>
        <name>Mg(2+)</name>
        <dbReference type="ChEBI" id="CHEBI:18420"/>
    </ligand>
</feature>
<evidence type="ECO:0000256" key="15">
    <source>
        <dbReference type="PIRSR" id="PIRSR605478-5"/>
    </source>
</evidence>
<dbReference type="InterPro" id="IPR005474">
    <property type="entry name" value="Transketolase_N"/>
</dbReference>
<dbReference type="InterPro" id="IPR009014">
    <property type="entry name" value="Transketo_C/PFOR_II"/>
</dbReference>
<reference evidence="18" key="1">
    <citation type="submission" date="2016-02" db="EMBL/GenBank/DDBJ databases">
        <authorList>
            <person name="Wibberg D."/>
        </authorList>
    </citation>
    <scope>NUCLEOTIDE SEQUENCE [LARGE SCALE GENOMIC DNA]</scope>
</reference>
<evidence type="ECO:0000256" key="14">
    <source>
        <dbReference type="PIRSR" id="PIRSR605478-4"/>
    </source>
</evidence>
<dbReference type="GO" id="GO:0006098">
    <property type="term" value="P:pentose-phosphate shunt"/>
    <property type="evidence" value="ECO:0007669"/>
    <property type="project" value="TreeGrafter"/>
</dbReference>
<feature type="binding site" evidence="13">
    <location>
        <position position="283"/>
    </location>
    <ligand>
        <name>thiamine diphosphate</name>
        <dbReference type="ChEBI" id="CHEBI:58937"/>
    </ligand>
</feature>
<dbReference type="FunFam" id="3.40.50.970:FF:000003">
    <property type="entry name" value="Transketolase"/>
    <property type="match status" value="1"/>
</dbReference>
<dbReference type="SUPFAM" id="SSF52518">
    <property type="entry name" value="Thiamin diphosphate-binding fold (THDP-binding)"/>
    <property type="match status" value="2"/>
</dbReference>
<dbReference type="CDD" id="cd02012">
    <property type="entry name" value="TPP_TK"/>
    <property type="match status" value="1"/>
</dbReference>
<keyword evidence="6 14" id="KW-0479">Metal-binding</keyword>
<dbReference type="SMART" id="SM00861">
    <property type="entry name" value="Transket_pyr"/>
    <property type="match status" value="1"/>
</dbReference>
<evidence type="ECO:0000256" key="3">
    <source>
        <dbReference type="ARBA" id="ARBA00013152"/>
    </source>
</evidence>
<evidence type="ECO:0000256" key="4">
    <source>
        <dbReference type="ARBA" id="ARBA00016662"/>
    </source>
</evidence>
<feature type="binding site" evidence="13">
    <location>
        <position position="207"/>
    </location>
    <ligand>
        <name>thiamine diphosphate</name>
        <dbReference type="ChEBI" id="CHEBI:58937"/>
    </ligand>
</feature>
<feature type="active site" description="Proton donor" evidence="11">
    <location>
        <position position="435"/>
    </location>
</feature>
<comment type="cofactor">
    <cofactor evidence="14">
        <name>Mg(2+)</name>
        <dbReference type="ChEBI" id="CHEBI:18420"/>
    </cofactor>
    <text evidence="14">Binds 1 Mg(2+) ion per subunit. Can also utilize other divalent metal cations, such as Ca(2+), Mn(2+) and Co(2+).</text>
</comment>
<feature type="binding site" evidence="14">
    <location>
        <position position="177"/>
    </location>
    <ligand>
        <name>Mg(2+)</name>
        <dbReference type="ChEBI" id="CHEBI:18420"/>
    </ligand>
</feature>
<sequence length="698" mass="75997">MTFTEQPTITDADDLCVATIRTLCMDAVQAAASGHPGTPMAMAPVTYTLWQEFLRFDPDDPIWPNRDRFVLSAGHASTLLYAMLHLARVKAVNPAYETLGQLSVTLDDIRRFRQLDGKCPGHPEYRWTSGVEATTGPLGTGAATSVGMAIAARWMGARFNRPGFDMFDYDVYALCGDGDLMEGIAAEAASLAGHLRLANLCWIYDNNHISIEGSTDLAFTEDVATRFIGYGWNVARVGDANDRTTLGRAFETFRREQHRPTLVIVDSRIAFGAPTKQGTAAAHGEPLGEEEIRATKRFYGWPQDAHFLVPEGVYEHFAAGVGKRGRAERDTWMALFDRYRSSYPDLADHLYRMQHRQLPDGWDADIPEFPADDKGLATRDSSGRVLNAVAGNVPWLVGGSADLAPSTKTRLTFEGAGDFQAGEPGGRNLHLGVREHASAAVANGLSLCKVRPLWSTFLIFSDFARGALRLSALMEIPVIHVFTHDSIGVGEDGPTHQPVEQLASLRAIPGLLVIRPCDANEVAQAWRVVMGLRREPAALILSRQALPTLDRTRYAAASGLARGGYVLADAPDGDPEMILIGTGSEVHLALAAYEELTAQGVRARVVSLPCWELFDRQPAQYRDQVLPPSVRARVVVEQASTLGWERYAGTDGAIIGMQTFGASAPLRALQTKFGFTPQAVVSVAKQCLAAVHTFRDPA</sequence>
<dbReference type="InterPro" id="IPR033247">
    <property type="entry name" value="Transketolase_fam"/>
</dbReference>
<protein>
    <recommendedName>
        <fullName evidence="4 10">Transketolase</fullName>
        <ecNumber evidence="3 10">2.2.1.1</ecNumber>
    </recommendedName>
</protein>
<comment type="catalytic activity">
    <reaction evidence="9">
        <text>D-sedoheptulose 7-phosphate + D-glyceraldehyde 3-phosphate = aldehydo-D-ribose 5-phosphate + D-xylulose 5-phosphate</text>
        <dbReference type="Rhea" id="RHEA:10508"/>
        <dbReference type="ChEBI" id="CHEBI:57483"/>
        <dbReference type="ChEBI" id="CHEBI:57737"/>
        <dbReference type="ChEBI" id="CHEBI:58273"/>
        <dbReference type="ChEBI" id="CHEBI:59776"/>
        <dbReference type="EC" id="2.2.1.1"/>
    </reaction>
</comment>
<feature type="binding site" evidence="13">
    <location>
        <begin position="136"/>
        <end position="138"/>
    </location>
    <ligand>
        <name>thiamine diphosphate</name>
        <dbReference type="ChEBI" id="CHEBI:58937"/>
    </ligand>
</feature>
<keyword evidence="7 14" id="KW-0460">Magnesium</keyword>
<dbReference type="FunFam" id="3.40.50.920:FF:000003">
    <property type="entry name" value="Transketolase"/>
    <property type="match status" value="1"/>
</dbReference>
<keyword evidence="8 13" id="KW-0786">Thiamine pyrophosphate</keyword>